<gene>
    <name evidence="2" type="primary">jg26718</name>
    <name evidence="2" type="ORF">PAEG_LOCUS2860</name>
</gene>
<name>A0A8S4QK70_9NEOP</name>
<feature type="compositionally biased region" description="Acidic residues" evidence="1">
    <location>
        <begin position="1"/>
        <end position="12"/>
    </location>
</feature>
<keyword evidence="3" id="KW-1185">Reference proteome</keyword>
<sequence>MASDDDDEDDDFNQLSPLGCTQSPEARLMKDWTVTPWTPSIPPGRSWSRSCAIPPASQLGAASPGRPLKPHYQPDRCTARL</sequence>
<dbReference type="AlphaFoldDB" id="A0A8S4QK70"/>
<evidence type="ECO:0000256" key="1">
    <source>
        <dbReference type="SAM" id="MobiDB-lite"/>
    </source>
</evidence>
<evidence type="ECO:0000313" key="3">
    <source>
        <dbReference type="Proteomes" id="UP000838756"/>
    </source>
</evidence>
<comment type="caution">
    <text evidence="2">The sequence shown here is derived from an EMBL/GenBank/DDBJ whole genome shotgun (WGS) entry which is preliminary data.</text>
</comment>
<dbReference type="Proteomes" id="UP000838756">
    <property type="component" value="Unassembled WGS sequence"/>
</dbReference>
<feature type="compositionally biased region" description="Basic and acidic residues" evidence="1">
    <location>
        <begin position="72"/>
        <end position="81"/>
    </location>
</feature>
<organism evidence="2 3">
    <name type="scientific">Pararge aegeria aegeria</name>
    <dbReference type="NCBI Taxonomy" id="348720"/>
    <lineage>
        <taxon>Eukaryota</taxon>
        <taxon>Metazoa</taxon>
        <taxon>Ecdysozoa</taxon>
        <taxon>Arthropoda</taxon>
        <taxon>Hexapoda</taxon>
        <taxon>Insecta</taxon>
        <taxon>Pterygota</taxon>
        <taxon>Neoptera</taxon>
        <taxon>Endopterygota</taxon>
        <taxon>Lepidoptera</taxon>
        <taxon>Glossata</taxon>
        <taxon>Ditrysia</taxon>
        <taxon>Papilionoidea</taxon>
        <taxon>Nymphalidae</taxon>
        <taxon>Satyrinae</taxon>
        <taxon>Satyrini</taxon>
        <taxon>Parargina</taxon>
        <taxon>Pararge</taxon>
    </lineage>
</organism>
<dbReference type="EMBL" id="CAKXAJ010008899">
    <property type="protein sequence ID" value="CAH2211013.1"/>
    <property type="molecule type" value="Genomic_DNA"/>
</dbReference>
<feature type="region of interest" description="Disordered" evidence="1">
    <location>
        <begin position="1"/>
        <end position="27"/>
    </location>
</feature>
<accession>A0A8S4QK70</accession>
<feature type="region of interest" description="Disordered" evidence="1">
    <location>
        <begin position="40"/>
        <end position="81"/>
    </location>
</feature>
<protein>
    <submittedName>
        <fullName evidence="2">Jg26718 protein</fullName>
    </submittedName>
</protein>
<evidence type="ECO:0000313" key="2">
    <source>
        <dbReference type="EMBL" id="CAH2211013.1"/>
    </source>
</evidence>
<feature type="compositionally biased region" description="Polar residues" evidence="1">
    <location>
        <begin position="13"/>
        <end position="24"/>
    </location>
</feature>
<reference evidence="2" key="1">
    <citation type="submission" date="2022-03" db="EMBL/GenBank/DDBJ databases">
        <authorList>
            <person name="Lindestad O."/>
        </authorList>
    </citation>
    <scope>NUCLEOTIDE SEQUENCE</scope>
</reference>
<proteinExistence type="predicted"/>